<gene>
    <name evidence="1" type="ORF">HNQ37_000977</name>
</gene>
<proteinExistence type="predicted"/>
<name>A0A841C2B6_9LACT</name>
<organism evidence="1 2">
    <name type="scientific">Lactovum miscens</name>
    <dbReference type="NCBI Taxonomy" id="190387"/>
    <lineage>
        <taxon>Bacteria</taxon>
        <taxon>Bacillati</taxon>
        <taxon>Bacillota</taxon>
        <taxon>Bacilli</taxon>
        <taxon>Lactobacillales</taxon>
        <taxon>Streptococcaceae</taxon>
        <taxon>Lactovum</taxon>
    </lineage>
</organism>
<accession>A0A841C2B6</accession>
<evidence type="ECO:0000313" key="2">
    <source>
        <dbReference type="Proteomes" id="UP000562464"/>
    </source>
</evidence>
<evidence type="ECO:0008006" key="3">
    <source>
        <dbReference type="Google" id="ProtNLM"/>
    </source>
</evidence>
<dbReference type="EMBL" id="JACHHV010000014">
    <property type="protein sequence ID" value="MBB5888086.1"/>
    <property type="molecule type" value="Genomic_DNA"/>
</dbReference>
<comment type="caution">
    <text evidence="1">The sequence shown here is derived from an EMBL/GenBank/DDBJ whole genome shotgun (WGS) entry which is preliminary data.</text>
</comment>
<protein>
    <recommendedName>
        <fullName evidence="3">Lipoprotein</fullName>
    </recommendedName>
</protein>
<dbReference type="RefSeq" id="WP_183539808.1">
    <property type="nucleotide sequence ID" value="NZ_JACHHV010000014.1"/>
</dbReference>
<evidence type="ECO:0000313" key="1">
    <source>
        <dbReference type="EMBL" id="MBB5888086.1"/>
    </source>
</evidence>
<sequence length="198" mass="21020">MRKTFQNIALVFTILISAGILVACTPEKKSNSSSSSTSSIISSSQVKSNSSSSNSTSTESSSSVAAASISQTDLIYLLASRVENSEGLYEVQYFNNNDGTTVYVFVNGGINGTGKDYYGNSPSGISLKNEQNSAQFLVKGDQVTFQIPSFPNGVSGNWSEIVWKTQASLTISELQSQFSGKVANATKQVVSITNSSPY</sequence>
<dbReference type="PROSITE" id="PS51257">
    <property type="entry name" value="PROKAR_LIPOPROTEIN"/>
    <property type="match status" value="1"/>
</dbReference>
<keyword evidence="2" id="KW-1185">Reference proteome</keyword>
<dbReference type="Proteomes" id="UP000562464">
    <property type="component" value="Unassembled WGS sequence"/>
</dbReference>
<reference evidence="1 2" key="1">
    <citation type="submission" date="2020-08" db="EMBL/GenBank/DDBJ databases">
        <title>Genomic Encyclopedia of Type Strains, Phase IV (KMG-IV): sequencing the most valuable type-strain genomes for metagenomic binning, comparative biology and taxonomic classification.</title>
        <authorList>
            <person name="Goeker M."/>
        </authorList>
    </citation>
    <scope>NUCLEOTIDE SEQUENCE [LARGE SCALE GENOMIC DNA]</scope>
    <source>
        <strain evidence="1 2">DSM 14925</strain>
    </source>
</reference>
<dbReference type="AlphaFoldDB" id="A0A841C2B6"/>